<comment type="caution">
    <text evidence="10">The sequence shown here is derived from an EMBL/GenBank/DDBJ whole genome shotgun (WGS) entry which is preliminary data.</text>
</comment>
<dbReference type="Pfam" id="PF01514">
    <property type="entry name" value="YscJ_FliF"/>
    <property type="match status" value="1"/>
</dbReference>
<evidence type="ECO:0000313" key="10">
    <source>
        <dbReference type="EMBL" id="MCP8939537.1"/>
    </source>
</evidence>
<dbReference type="InterPro" id="IPR006182">
    <property type="entry name" value="FliF_N_dom"/>
</dbReference>
<keyword evidence="8" id="KW-0812">Transmembrane</keyword>
<keyword evidence="11" id="KW-1185">Reference proteome</keyword>
<organism evidence="10 11">
    <name type="scientific">Alsobacter ponti</name>
    <dbReference type="NCBI Taxonomy" id="2962936"/>
    <lineage>
        <taxon>Bacteria</taxon>
        <taxon>Pseudomonadati</taxon>
        <taxon>Pseudomonadota</taxon>
        <taxon>Alphaproteobacteria</taxon>
        <taxon>Hyphomicrobiales</taxon>
        <taxon>Alsobacteraceae</taxon>
        <taxon>Alsobacter</taxon>
    </lineage>
</organism>
<feature type="signal peptide" evidence="8">
    <location>
        <begin position="1"/>
        <end position="22"/>
    </location>
</feature>
<evidence type="ECO:0000256" key="4">
    <source>
        <dbReference type="ARBA" id="ARBA00023136"/>
    </source>
</evidence>
<comment type="subcellular location">
    <subcellularLocation>
        <location evidence="1">Cell outer membrane</location>
        <topology evidence="1">Lipid-anchor</topology>
    </subcellularLocation>
</comment>
<keyword evidence="3 8" id="KW-0732">Signal</keyword>
<evidence type="ECO:0000256" key="2">
    <source>
        <dbReference type="ARBA" id="ARBA00009509"/>
    </source>
</evidence>
<keyword evidence="7 8" id="KW-0449">Lipoprotein</keyword>
<dbReference type="PANTHER" id="PTHR30046">
    <property type="entry name" value="FLAGELLAR M-RING PROTEIN"/>
    <property type="match status" value="1"/>
</dbReference>
<evidence type="ECO:0000256" key="5">
    <source>
        <dbReference type="ARBA" id="ARBA00023139"/>
    </source>
</evidence>
<evidence type="ECO:0000256" key="8">
    <source>
        <dbReference type="RuleBase" id="RU364102"/>
    </source>
</evidence>
<dbReference type="NCBIfam" id="TIGR02544">
    <property type="entry name" value="III_secr_YscJ"/>
    <property type="match status" value="1"/>
</dbReference>
<evidence type="ECO:0000313" key="11">
    <source>
        <dbReference type="Proteomes" id="UP001205890"/>
    </source>
</evidence>
<evidence type="ECO:0000256" key="6">
    <source>
        <dbReference type="ARBA" id="ARBA00023237"/>
    </source>
</evidence>
<dbReference type="Proteomes" id="UP001205890">
    <property type="component" value="Unassembled WGS sequence"/>
</dbReference>
<dbReference type="RefSeq" id="WP_254743201.1">
    <property type="nucleotide sequence ID" value="NZ_JANCLU010000012.1"/>
</dbReference>
<comment type="similarity">
    <text evidence="2 8">Belongs to the YscJ lipoprotein family.</text>
</comment>
<keyword evidence="5 8" id="KW-0564">Palmitate</keyword>
<dbReference type="InterPro" id="IPR003282">
    <property type="entry name" value="T3SS_SctJ"/>
</dbReference>
<dbReference type="PRINTS" id="PR01338">
    <property type="entry name" value="TYPE3OMKPROT"/>
</dbReference>
<name>A0ABT1LDF8_9HYPH</name>
<sequence length="267" mass="28011">MSQRIRPSRFLAIAGLALALCACDADLYSSLTEGEANEIVAALSVRGIPASKQSRGKEGFTVAVDSKDMVRAMAVLKDTGLPRPSHDSLGKVFQKSGIMSSPFEERVRFIYALAEEVSKTLSQIDGVVSARVHIVQPEAPQLGQAPKPSSAAVFIKHQPGIDLDYAVPQIRRLVSSAIEGLDYSAVTVVLTAAAVQTPTETVRVTQVLPGLAVQAGTEERFWLFAGLVAALSAILAAGTSALVAVLRRRSPASPPASAGTAPLVEPS</sequence>
<keyword evidence="4 8" id="KW-0472">Membrane</keyword>
<dbReference type="PANTHER" id="PTHR30046:SF2">
    <property type="entry name" value="YOP PROTEINS TRANSLOCATION LIPOPROTEIN J"/>
    <property type="match status" value="1"/>
</dbReference>
<proteinExistence type="inferred from homology"/>
<dbReference type="EMBL" id="JANCLU010000012">
    <property type="protein sequence ID" value="MCP8939537.1"/>
    <property type="molecule type" value="Genomic_DNA"/>
</dbReference>
<evidence type="ECO:0000259" key="9">
    <source>
        <dbReference type="Pfam" id="PF01514"/>
    </source>
</evidence>
<evidence type="ECO:0000256" key="1">
    <source>
        <dbReference type="ARBA" id="ARBA00004459"/>
    </source>
</evidence>
<dbReference type="Gene3D" id="3.30.70.1530">
    <property type="entry name" value="Hypothetical protein rpa1041"/>
    <property type="match status" value="1"/>
</dbReference>
<feature type="chain" id="PRO_5044991371" description="Lipoprotein" evidence="8">
    <location>
        <begin position="23"/>
        <end position="267"/>
    </location>
</feature>
<gene>
    <name evidence="10" type="primary">sctJ</name>
    <name evidence="10" type="ORF">NK718_13505</name>
</gene>
<dbReference type="Gene3D" id="3.30.300.30">
    <property type="match status" value="1"/>
</dbReference>
<evidence type="ECO:0000256" key="7">
    <source>
        <dbReference type="ARBA" id="ARBA00023288"/>
    </source>
</evidence>
<evidence type="ECO:0000256" key="3">
    <source>
        <dbReference type="ARBA" id="ARBA00022729"/>
    </source>
</evidence>
<feature type="transmembrane region" description="Helical" evidence="8">
    <location>
        <begin position="221"/>
        <end position="246"/>
    </location>
</feature>
<keyword evidence="6 8" id="KW-0998">Cell outer membrane</keyword>
<feature type="domain" description="Flagellar M-ring N-terminal" evidence="9">
    <location>
        <begin position="26"/>
        <end position="191"/>
    </location>
</feature>
<dbReference type="InterPro" id="IPR043427">
    <property type="entry name" value="YscJ/FliF"/>
</dbReference>
<dbReference type="PROSITE" id="PS51257">
    <property type="entry name" value="PROKAR_LIPOPROTEIN"/>
    <property type="match status" value="1"/>
</dbReference>
<reference evidence="10 11" key="1">
    <citation type="submission" date="2022-07" db="EMBL/GenBank/DDBJ databases">
        <authorList>
            <person name="Li W.-J."/>
            <person name="Deng Q.-Q."/>
        </authorList>
    </citation>
    <scope>NUCLEOTIDE SEQUENCE [LARGE SCALE GENOMIC DNA]</scope>
    <source>
        <strain evidence="10 11">SYSU M60028</strain>
    </source>
</reference>
<protein>
    <recommendedName>
        <fullName evidence="8">Lipoprotein</fullName>
    </recommendedName>
</protein>
<accession>A0ABT1LDF8</accession>
<keyword evidence="8" id="KW-1133">Transmembrane helix</keyword>
<dbReference type="InterPro" id="IPR045851">
    <property type="entry name" value="AMP-bd_C_sf"/>
</dbReference>